<dbReference type="EMBL" id="JAUEIE010000006">
    <property type="protein sequence ID" value="MDN0022859.1"/>
    <property type="molecule type" value="Genomic_DNA"/>
</dbReference>
<dbReference type="Pfam" id="PF01032">
    <property type="entry name" value="FecCD"/>
    <property type="match status" value="1"/>
</dbReference>
<dbReference type="GO" id="GO:0005886">
    <property type="term" value="C:plasma membrane"/>
    <property type="evidence" value="ECO:0007669"/>
    <property type="project" value="UniProtKB-SubCell"/>
</dbReference>
<dbReference type="Proteomes" id="UP001168478">
    <property type="component" value="Unassembled WGS sequence"/>
</dbReference>
<evidence type="ECO:0000313" key="11">
    <source>
        <dbReference type="Proteomes" id="UP001167831"/>
    </source>
</evidence>
<evidence type="ECO:0000256" key="2">
    <source>
        <dbReference type="ARBA" id="ARBA00007935"/>
    </source>
</evidence>
<dbReference type="InterPro" id="IPR037294">
    <property type="entry name" value="ABC_BtuC-like"/>
</dbReference>
<dbReference type="Proteomes" id="UP001167831">
    <property type="component" value="Unassembled WGS sequence"/>
</dbReference>
<reference evidence="10" key="1">
    <citation type="submission" date="2023-06" db="EMBL/GenBank/DDBJ databases">
        <authorList>
            <person name="Zeman M."/>
            <person name="Kubasova T."/>
            <person name="Jahodarova E."/>
            <person name="Nykrynova M."/>
            <person name="Rychlik I."/>
        </authorList>
    </citation>
    <scope>NUCLEOTIDE SEQUENCE</scope>
    <source>
        <strain evidence="10">ET15</strain>
        <strain evidence="9">ET37</strain>
    </source>
</reference>
<evidence type="ECO:0000313" key="10">
    <source>
        <dbReference type="EMBL" id="MDN0025612.1"/>
    </source>
</evidence>
<evidence type="ECO:0000313" key="12">
    <source>
        <dbReference type="Proteomes" id="UP001168478"/>
    </source>
</evidence>
<keyword evidence="6 8" id="KW-1133">Transmembrane helix</keyword>
<evidence type="ECO:0000256" key="8">
    <source>
        <dbReference type="SAM" id="Phobius"/>
    </source>
</evidence>
<dbReference type="PANTHER" id="PTHR30472:SF41">
    <property type="entry name" value="TRANSPORT SYSTEM PERMEASE PROTEIN"/>
    <property type="match status" value="1"/>
</dbReference>
<dbReference type="GO" id="GO:0022857">
    <property type="term" value="F:transmembrane transporter activity"/>
    <property type="evidence" value="ECO:0007669"/>
    <property type="project" value="InterPro"/>
</dbReference>
<feature type="transmembrane region" description="Helical" evidence="8">
    <location>
        <begin position="312"/>
        <end position="332"/>
    </location>
</feature>
<keyword evidence="5 8" id="KW-0812">Transmembrane</keyword>
<proteinExistence type="inferred from homology"/>
<evidence type="ECO:0000256" key="3">
    <source>
        <dbReference type="ARBA" id="ARBA00022448"/>
    </source>
</evidence>
<feature type="transmembrane region" description="Helical" evidence="8">
    <location>
        <begin position="196"/>
        <end position="218"/>
    </location>
</feature>
<keyword evidence="7 8" id="KW-0472">Membrane</keyword>
<feature type="transmembrane region" description="Helical" evidence="8">
    <location>
        <begin position="286"/>
        <end position="305"/>
    </location>
</feature>
<keyword evidence="4" id="KW-1003">Cell membrane</keyword>
<evidence type="ECO:0000313" key="9">
    <source>
        <dbReference type="EMBL" id="MDN0022859.1"/>
    </source>
</evidence>
<dbReference type="InterPro" id="IPR000522">
    <property type="entry name" value="ABC_transptr_permease_BtuC"/>
</dbReference>
<feature type="transmembrane region" description="Helical" evidence="8">
    <location>
        <begin position="244"/>
        <end position="266"/>
    </location>
</feature>
<feature type="transmembrane region" description="Helical" evidence="8">
    <location>
        <begin position="7"/>
        <end position="25"/>
    </location>
</feature>
<accession>A0AAW7JLA6</accession>
<dbReference type="EMBL" id="JAUEIF010000007">
    <property type="protein sequence ID" value="MDN0025612.1"/>
    <property type="molecule type" value="Genomic_DNA"/>
</dbReference>
<dbReference type="RefSeq" id="WP_068855249.1">
    <property type="nucleotide sequence ID" value="NZ_CAUWBX010000001.1"/>
</dbReference>
<comment type="subcellular location">
    <subcellularLocation>
        <location evidence="1">Cell membrane</location>
        <topology evidence="1">Multi-pass membrane protein</topology>
    </subcellularLocation>
</comment>
<evidence type="ECO:0000256" key="6">
    <source>
        <dbReference type="ARBA" id="ARBA00022989"/>
    </source>
</evidence>
<evidence type="ECO:0000256" key="5">
    <source>
        <dbReference type="ARBA" id="ARBA00022692"/>
    </source>
</evidence>
<feature type="transmembrane region" description="Helical" evidence="8">
    <location>
        <begin position="58"/>
        <end position="78"/>
    </location>
</feature>
<dbReference type="GO" id="GO:0033214">
    <property type="term" value="P:siderophore-iron import into cell"/>
    <property type="evidence" value="ECO:0007669"/>
    <property type="project" value="TreeGrafter"/>
</dbReference>
<keyword evidence="3" id="KW-0813">Transport</keyword>
<protein>
    <submittedName>
        <fullName evidence="10">Iron ABC transporter permease</fullName>
    </submittedName>
</protein>
<gene>
    <name evidence="9" type="ORF">QVN81_07495</name>
    <name evidence="10" type="ORF">QVN84_08800</name>
</gene>
<reference evidence="10" key="2">
    <citation type="submission" date="2023-08" db="EMBL/GenBank/DDBJ databases">
        <title>Identification and characterization of horizontal gene transfer across gut microbiota members of farm animals based on homology search.</title>
        <authorList>
            <person name="Schwarzerova J."/>
            <person name="Nykrynova M."/>
            <person name="Jureckova K."/>
            <person name="Cejkova D."/>
            <person name="Rychlik I."/>
        </authorList>
    </citation>
    <scope>NUCLEOTIDE SEQUENCE</scope>
    <source>
        <strain evidence="10">ET15</strain>
        <strain evidence="9">ET37</strain>
    </source>
</reference>
<dbReference type="CDD" id="cd06550">
    <property type="entry name" value="TM_ABC_iron-siderophores_like"/>
    <property type="match status" value="1"/>
</dbReference>
<keyword evidence="11" id="KW-1185">Reference proteome</keyword>
<evidence type="ECO:0000256" key="1">
    <source>
        <dbReference type="ARBA" id="ARBA00004651"/>
    </source>
</evidence>
<dbReference type="AlphaFoldDB" id="A0AAW7JLA6"/>
<evidence type="ECO:0000256" key="7">
    <source>
        <dbReference type="ARBA" id="ARBA00023136"/>
    </source>
</evidence>
<feature type="transmembrane region" description="Helical" evidence="8">
    <location>
        <begin position="120"/>
        <end position="144"/>
    </location>
</feature>
<comment type="similarity">
    <text evidence="2">Belongs to the binding-protein-dependent transport system permease family. FecCD subfamily.</text>
</comment>
<dbReference type="SUPFAM" id="SSF81345">
    <property type="entry name" value="ABC transporter involved in vitamin B12 uptake, BtuC"/>
    <property type="match status" value="1"/>
</dbReference>
<organism evidence="10 12">
    <name type="scientific">Leyella lascolaii</name>
    <dbReference type="NCBI Taxonomy" id="1776379"/>
    <lineage>
        <taxon>Bacteria</taxon>
        <taxon>Pseudomonadati</taxon>
        <taxon>Bacteroidota</taxon>
        <taxon>Bacteroidia</taxon>
        <taxon>Bacteroidales</taxon>
        <taxon>Prevotellaceae</taxon>
        <taxon>Leyella</taxon>
    </lineage>
</organism>
<comment type="caution">
    <text evidence="10">The sequence shown here is derived from an EMBL/GenBank/DDBJ whole genome shotgun (WGS) entry which is preliminary data.</text>
</comment>
<name>A0AAW7JLA6_9BACT</name>
<feature type="transmembrane region" description="Helical" evidence="8">
    <location>
        <begin position="90"/>
        <end position="114"/>
    </location>
</feature>
<dbReference type="PANTHER" id="PTHR30472">
    <property type="entry name" value="FERRIC ENTEROBACTIN TRANSPORT SYSTEM PERMEASE PROTEIN"/>
    <property type="match status" value="1"/>
</dbReference>
<dbReference type="Gene3D" id="1.10.3470.10">
    <property type="entry name" value="ABC transporter involved in vitamin B12 uptake, BtuC"/>
    <property type="match status" value="1"/>
</dbReference>
<sequence>MKGNNLSVLLLVTGIMVMLAVNLFIGSVNIPAGEVCDILIGKEDVKSSWRFIVMESRLPQAITAILCGAALSLSGLLLQTVFRNPLADPSVFGISSGAGLGVAVVTLLFGGSIVTSSFSLSGFMAVSLAAFLGAALVTFIILFVSSKVRNSILLVIIGIMIGYIASSAITMLNFFATEEGVKSYVVWGMGNFSSVSSGYMPIFSIIIILSVISSALLIKPLNVFMLGDEYAENLGINTMRLRNVVLLITGVLVAVSTAFCGPIAFIGLSVPHISRILMRTDDYRRILPATVLTGSLMALVCNFVCNLPGNRGVIPLNAITPLMGAPVVIYVITRRNKLNLNQNIY</sequence>
<evidence type="ECO:0000256" key="4">
    <source>
        <dbReference type="ARBA" id="ARBA00022475"/>
    </source>
</evidence>
<feature type="transmembrane region" description="Helical" evidence="8">
    <location>
        <begin position="151"/>
        <end position="176"/>
    </location>
</feature>